<dbReference type="Gene3D" id="3.40.50.720">
    <property type="entry name" value="NAD(P)-binding Rossmann-like Domain"/>
    <property type="match status" value="1"/>
</dbReference>
<dbReference type="SUPFAM" id="SSF51735">
    <property type="entry name" value="NAD(P)-binding Rossmann-fold domains"/>
    <property type="match status" value="1"/>
</dbReference>
<comment type="caution">
    <text evidence="4">The sequence shown here is derived from an EMBL/GenBank/DDBJ whole genome shotgun (WGS) entry which is preliminary data.</text>
</comment>
<evidence type="ECO:0000313" key="5">
    <source>
        <dbReference type="Proteomes" id="UP001231924"/>
    </source>
</evidence>
<evidence type="ECO:0000259" key="3">
    <source>
        <dbReference type="SMART" id="SM00829"/>
    </source>
</evidence>
<evidence type="ECO:0000256" key="2">
    <source>
        <dbReference type="ARBA" id="ARBA00023002"/>
    </source>
</evidence>
<protein>
    <submittedName>
        <fullName evidence="4">NADP-dependent oxidoreductase</fullName>
        <ecNumber evidence="4">1.-.-.-</ecNumber>
    </submittedName>
</protein>
<dbReference type="Proteomes" id="UP001231924">
    <property type="component" value="Unassembled WGS sequence"/>
</dbReference>
<reference evidence="4 5" key="1">
    <citation type="submission" date="2023-06" db="EMBL/GenBank/DDBJ databases">
        <title>Actinomycetospora Odt1-22.</title>
        <authorList>
            <person name="Supong K."/>
        </authorList>
    </citation>
    <scope>NUCLEOTIDE SEQUENCE [LARGE SCALE GENOMIC DNA]</scope>
    <source>
        <strain evidence="4 5">Odt1-22</strain>
    </source>
</reference>
<proteinExistence type="predicted"/>
<dbReference type="PANTHER" id="PTHR48106">
    <property type="entry name" value="QUINONE OXIDOREDUCTASE PIG3-RELATED"/>
    <property type="match status" value="1"/>
</dbReference>
<gene>
    <name evidence="4" type="ORF">QRT03_11580</name>
</gene>
<keyword evidence="2 4" id="KW-0560">Oxidoreductase</keyword>
<evidence type="ECO:0000256" key="1">
    <source>
        <dbReference type="ARBA" id="ARBA00022857"/>
    </source>
</evidence>
<keyword evidence="5" id="KW-1185">Reference proteome</keyword>
<feature type="domain" description="Enoyl reductase (ER)" evidence="3">
    <location>
        <begin position="10"/>
        <end position="314"/>
    </location>
</feature>
<dbReference type="Gene3D" id="3.90.180.10">
    <property type="entry name" value="Medium-chain alcohol dehydrogenases, catalytic domain"/>
    <property type="match status" value="1"/>
</dbReference>
<dbReference type="InterPro" id="IPR011032">
    <property type="entry name" value="GroES-like_sf"/>
</dbReference>
<dbReference type="RefSeq" id="WP_286052909.1">
    <property type="nucleotide sequence ID" value="NZ_JASVWF010000002.1"/>
</dbReference>
<dbReference type="Pfam" id="PF08240">
    <property type="entry name" value="ADH_N"/>
    <property type="match status" value="1"/>
</dbReference>
<dbReference type="GO" id="GO:0016491">
    <property type="term" value="F:oxidoreductase activity"/>
    <property type="evidence" value="ECO:0007669"/>
    <property type="project" value="UniProtKB-KW"/>
</dbReference>
<dbReference type="InterPro" id="IPR020843">
    <property type="entry name" value="ER"/>
</dbReference>
<keyword evidence="1" id="KW-0521">NADP</keyword>
<dbReference type="EC" id="1.-.-.-" evidence="4"/>
<dbReference type="EMBL" id="JASVWF010000002">
    <property type="protein sequence ID" value="MDL5156603.1"/>
    <property type="molecule type" value="Genomic_DNA"/>
</dbReference>
<dbReference type="InterPro" id="IPR036291">
    <property type="entry name" value="NAD(P)-bd_dom_sf"/>
</dbReference>
<name>A0ABT7M7R1_9PSEU</name>
<evidence type="ECO:0000313" key="4">
    <source>
        <dbReference type="EMBL" id="MDL5156603.1"/>
    </source>
</evidence>
<accession>A0ABT7M7R1</accession>
<dbReference type="SUPFAM" id="SSF50129">
    <property type="entry name" value="GroES-like"/>
    <property type="match status" value="1"/>
</dbReference>
<dbReference type="SMART" id="SM00829">
    <property type="entry name" value="PKS_ER"/>
    <property type="match status" value="1"/>
</dbReference>
<dbReference type="CDD" id="cd05289">
    <property type="entry name" value="MDR_like_2"/>
    <property type="match status" value="1"/>
</dbReference>
<dbReference type="InterPro" id="IPR013154">
    <property type="entry name" value="ADH-like_N"/>
</dbReference>
<dbReference type="Pfam" id="PF13602">
    <property type="entry name" value="ADH_zinc_N_2"/>
    <property type="match status" value="1"/>
</dbReference>
<sequence>MRAVGVTEFGGPEALEIVELPEPEAGPGEVVVDVAAAAVSPTDTFTRNGARAKVLAKDPPPYVPGMDVAGTVAALGEETGGSGLAVGDRVMGIVVPGGSRGGYSSRIALPSDSVAHAPAGTDHAAASTLPMNGLTARLALDELALPAGATLAVTGAAGAFGGYVVQLAKADGLRVVADSSEADEELVRGLGADVLVRRGDDVADRIRAAVPEGVAGIADGSLQGDALVPALADGGRIATVRGYGGPEGGSGRGITWHPVWVRDYARNRAALDRLREQAESGVVTLRVADTVPAERAAETHRRLEAGGVRGRLVITF</sequence>
<organism evidence="4 5">
    <name type="scientific">Actinomycetospora termitidis</name>
    <dbReference type="NCBI Taxonomy" id="3053470"/>
    <lineage>
        <taxon>Bacteria</taxon>
        <taxon>Bacillati</taxon>
        <taxon>Actinomycetota</taxon>
        <taxon>Actinomycetes</taxon>
        <taxon>Pseudonocardiales</taxon>
        <taxon>Pseudonocardiaceae</taxon>
        <taxon>Actinomycetospora</taxon>
    </lineage>
</organism>